<dbReference type="PANTHER" id="PTHR11552">
    <property type="entry name" value="GLUCOSE-METHANOL-CHOLINE GMC OXIDOREDUCTASE"/>
    <property type="match status" value="1"/>
</dbReference>
<evidence type="ECO:0000313" key="8">
    <source>
        <dbReference type="EMBL" id="MFB9950692.1"/>
    </source>
</evidence>
<evidence type="ECO:0000313" key="9">
    <source>
        <dbReference type="Proteomes" id="UP001589692"/>
    </source>
</evidence>
<dbReference type="SUPFAM" id="SSF51905">
    <property type="entry name" value="FAD/NAD(P)-binding domain"/>
    <property type="match status" value="1"/>
</dbReference>
<evidence type="ECO:0000256" key="2">
    <source>
        <dbReference type="ARBA" id="ARBA00010790"/>
    </source>
</evidence>
<dbReference type="InterPro" id="IPR000172">
    <property type="entry name" value="GMC_OxRdtase_N"/>
</dbReference>
<reference evidence="8 9" key="1">
    <citation type="submission" date="2024-09" db="EMBL/GenBank/DDBJ databases">
        <authorList>
            <person name="Sun Q."/>
            <person name="Mori K."/>
        </authorList>
    </citation>
    <scope>NUCLEOTIDE SEQUENCE [LARGE SCALE GENOMIC DNA]</scope>
    <source>
        <strain evidence="8 9">TBRC 4938</strain>
    </source>
</reference>
<comment type="caution">
    <text evidence="8">The sequence shown here is derived from an EMBL/GenBank/DDBJ whole genome shotgun (WGS) entry which is preliminary data.</text>
</comment>
<dbReference type="InterPro" id="IPR007867">
    <property type="entry name" value="GMC_OxRtase_C"/>
</dbReference>
<comment type="cofactor">
    <cofactor evidence="1">
        <name>FAD</name>
        <dbReference type="ChEBI" id="CHEBI:57692"/>
    </cofactor>
</comment>
<dbReference type="Proteomes" id="UP001589692">
    <property type="component" value="Unassembled WGS sequence"/>
</dbReference>
<dbReference type="InterPro" id="IPR036188">
    <property type="entry name" value="FAD/NAD-bd_sf"/>
</dbReference>
<feature type="domain" description="Glucose-methanol-choline oxidoreductase N-terminal" evidence="6">
    <location>
        <begin position="81"/>
        <end position="104"/>
    </location>
</feature>
<evidence type="ECO:0000256" key="4">
    <source>
        <dbReference type="ARBA" id="ARBA00022827"/>
    </source>
</evidence>
<protein>
    <submittedName>
        <fullName evidence="8">GMC family oxidoreductase</fullName>
    </submittedName>
</protein>
<keyword evidence="9" id="KW-1185">Reference proteome</keyword>
<evidence type="ECO:0000256" key="5">
    <source>
        <dbReference type="RuleBase" id="RU003968"/>
    </source>
</evidence>
<dbReference type="SUPFAM" id="SSF54373">
    <property type="entry name" value="FAD-linked reductases, C-terminal domain"/>
    <property type="match status" value="1"/>
</dbReference>
<dbReference type="PIRSF" id="PIRSF000137">
    <property type="entry name" value="Alcohol_oxidase"/>
    <property type="match status" value="1"/>
</dbReference>
<evidence type="ECO:0000259" key="7">
    <source>
        <dbReference type="PROSITE" id="PS00624"/>
    </source>
</evidence>
<sequence>MQEFDYIVVGAGSAGCVLANRLTENGNTSVLLVEAGGWDRDPFIHIPLGWGRILGKRLHDWMYFFEPDARFGGRAIECARGRVIGGSSSINAMLYCRGHAQDYDRWADSGLSGWSYEDVLPYFRKQEDWEGGADRYRGSGGPLKTTLSRYDDPLTRAYVQATVDSGLPVCEDYNGAEQEGIGQLQSTIGNGRRCSASVAYLHPVRTRKNLKVETLALVRNIEFEGTVATGISYSRSGEVVRVRARREVILSAGAINTPQLLMLSGIGDPATLRDHGIPVMASSPEVGTGLQDHVSVAIEYQRSQSGPFVRAMRLDRILASLAQCYFRGKGFATELPAGLTGFFKTTDAESIPDIQLIFRAGPLAAWPYFAPFRQPFPDAFAARAVLLRPESRGCVELRSRDPADKVRIHHRFLSTPNDLSRMRMGLRLLERIGMQKPLASYVAGQAPPRPGASDEELDAHIFSTAATAHHPLGTCRMGADGNAPVDGRLRLRGVRNLRVVDASAMPDMIGGNINSAVIMIAERAADLIDEDRNAATAG</sequence>
<name>A0ABV6ALD1_9HYPH</name>
<dbReference type="Pfam" id="PF05199">
    <property type="entry name" value="GMC_oxred_C"/>
    <property type="match status" value="1"/>
</dbReference>
<keyword evidence="4 5" id="KW-0274">FAD</keyword>
<organism evidence="8 9">
    <name type="scientific">Rhizobium puerariae</name>
    <dbReference type="NCBI Taxonomy" id="1585791"/>
    <lineage>
        <taxon>Bacteria</taxon>
        <taxon>Pseudomonadati</taxon>
        <taxon>Pseudomonadota</taxon>
        <taxon>Alphaproteobacteria</taxon>
        <taxon>Hyphomicrobiales</taxon>
        <taxon>Rhizobiaceae</taxon>
        <taxon>Rhizobium/Agrobacterium group</taxon>
        <taxon>Rhizobium</taxon>
    </lineage>
</organism>
<dbReference type="PROSITE" id="PS00624">
    <property type="entry name" value="GMC_OXRED_2"/>
    <property type="match status" value="1"/>
</dbReference>
<dbReference type="InterPro" id="IPR012132">
    <property type="entry name" value="GMC_OxRdtase"/>
</dbReference>
<dbReference type="RefSeq" id="WP_377263329.1">
    <property type="nucleotide sequence ID" value="NZ_JBHMAA010000019.1"/>
</dbReference>
<keyword evidence="3 5" id="KW-0285">Flavoprotein</keyword>
<accession>A0ABV6ALD1</accession>
<dbReference type="PROSITE" id="PS00623">
    <property type="entry name" value="GMC_OXRED_1"/>
    <property type="match status" value="1"/>
</dbReference>
<gene>
    <name evidence="8" type="ORF">ACFFP0_17705</name>
</gene>
<evidence type="ECO:0000259" key="6">
    <source>
        <dbReference type="PROSITE" id="PS00623"/>
    </source>
</evidence>
<feature type="domain" description="Glucose-methanol-choline oxidoreductase N-terminal" evidence="7">
    <location>
        <begin position="253"/>
        <end position="267"/>
    </location>
</feature>
<proteinExistence type="inferred from homology"/>
<comment type="similarity">
    <text evidence="2 5">Belongs to the GMC oxidoreductase family.</text>
</comment>
<dbReference type="Pfam" id="PF00732">
    <property type="entry name" value="GMC_oxred_N"/>
    <property type="match status" value="1"/>
</dbReference>
<evidence type="ECO:0000256" key="3">
    <source>
        <dbReference type="ARBA" id="ARBA00022630"/>
    </source>
</evidence>
<evidence type="ECO:0000256" key="1">
    <source>
        <dbReference type="ARBA" id="ARBA00001974"/>
    </source>
</evidence>
<dbReference type="EMBL" id="JBHMAA010000019">
    <property type="protein sequence ID" value="MFB9950692.1"/>
    <property type="molecule type" value="Genomic_DNA"/>
</dbReference>
<dbReference type="PANTHER" id="PTHR11552:SF147">
    <property type="entry name" value="CHOLINE DEHYDROGENASE, MITOCHONDRIAL"/>
    <property type="match status" value="1"/>
</dbReference>
<dbReference type="Gene3D" id="3.50.50.60">
    <property type="entry name" value="FAD/NAD(P)-binding domain"/>
    <property type="match status" value="1"/>
</dbReference>
<dbReference type="Gene3D" id="3.30.560.10">
    <property type="entry name" value="Glucose Oxidase, domain 3"/>
    <property type="match status" value="1"/>
</dbReference>